<dbReference type="EMBL" id="FOJA01000001">
    <property type="protein sequence ID" value="SEW01197.1"/>
    <property type="molecule type" value="Genomic_DNA"/>
</dbReference>
<accession>A0A1I0NI68</accession>
<dbReference type="PROSITE" id="PS50822">
    <property type="entry name" value="PIWI"/>
    <property type="match status" value="1"/>
</dbReference>
<dbReference type="STRING" id="355548.SAMN04487945_0901"/>
<keyword evidence="3" id="KW-1185">Reference proteome</keyword>
<dbReference type="OrthoDB" id="342138at2157"/>
<dbReference type="Proteomes" id="UP000198518">
    <property type="component" value="Unassembled WGS sequence"/>
</dbReference>
<dbReference type="RefSeq" id="WP_089668176.1">
    <property type="nucleotide sequence ID" value="NZ_FOJA01000001.1"/>
</dbReference>
<sequence length="742" mass="82549">MSEVPSTDPLSQQSSAEPGTYLLNAYSRSQLNDVSVTQYRLNVDGGVSGDRTAFTASAAYSLDQEHGTPVSTAGTMRVLSATSLSHTVYVWGQRVEVVEEKKITLNPENPRERETLRDFVQSCLRRAVPDEKYDYKFINEIVRREPEFTSKKFAAHPKYELSIQITNSGTVLAHVESGYTLRSRMTLDELYTKSENPRGMKAAHDPERYSREGQGWLRGWSDLHYNDLIEDAGASIAEMHEGVADEEWRQKLIQENPRLLKIKYGSNIRNQAPHFLKLAPRIEQVKDEDYDFFQRFMSRRSMMPGEKFEYTKEFIENLSWLPVLELEFEPGPTNDGYDRIDIRGTRDRLIFQNSTPANNPSTGLRQSGVYQSPGQYRIGVLVPEAWDDIQQEFPGLITKGLAEIQAPGGVTKYEYELGDISNYTPIAHRLHDETEVVVAVVPDEGASEQFGIEDPHHEVKRTLMRQGVPTQMTTKSTVDELIKLGADIGNDKMLNILSAVVGKAGGTPWHIHNLPGETDAFMGLDVSHDQSSGKHTGASASVVLSDGTTYAAESTVGQSGEEFSAEHVQQFVRDLVFDFAMDQGTEINRLCIMRDGKVPEDIDAIQDGLRGVSAEIDIVGVRKSGQPRVAEYDGTHFQVAEKGIAFVSDKQGYAIVHGSGKPEIKDDNSVGTPQTYRITQHSGPTDIETLARQAYWLSEVHIGSPVRSPRLPIPIEYADKAAGYVSDEIVSPGTVIKGPAYI</sequence>
<evidence type="ECO:0000313" key="3">
    <source>
        <dbReference type="Proteomes" id="UP000198518"/>
    </source>
</evidence>
<name>A0A1I0NI68_9EURY</name>
<proteinExistence type="predicted"/>
<protein>
    <submittedName>
        <fullName evidence="2">Piwi domain-containing protein</fullName>
    </submittedName>
</protein>
<dbReference type="Gene3D" id="3.40.50.2300">
    <property type="match status" value="1"/>
</dbReference>
<dbReference type="SUPFAM" id="SSF53098">
    <property type="entry name" value="Ribonuclease H-like"/>
    <property type="match status" value="1"/>
</dbReference>
<dbReference type="InterPro" id="IPR003165">
    <property type="entry name" value="Piwi"/>
</dbReference>
<evidence type="ECO:0000259" key="1">
    <source>
        <dbReference type="PROSITE" id="PS50822"/>
    </source>
</evidence>
<organism evidence="2 3">
    <name type="scientific">Halobacterium jilantaiense</name>
    <dbReference type="NCBI Taxonomy" id="355548"/>
    <lineage>
        <taxon>Archaea</taxon>
        <taxon>Methanobacteriati</taxon>
        <taxon>Methanobacteriota</taxon>
        <taxon>Stenosarchaea group</taxon>
        <taxon>Halobacteria</taxon>
        <taxon>Halobacteriales</taxon>
        <taxon>Halobacteriaceae</taxon>
        <taxon>Halobacterium</taxon>
    </lineage>
</organism>
<dbReference type="SMART" id="SM00950">
    <property type="entry name" value="Piwi"/>
    <property type="match status" value="1"/>
</dbReference>
<gene>
    <name evidence="2" type="ORF">SAMN04487945_0901</name>
</gene>
<dbReference type="InterPro" id="IPR012337">
    <property type="entry name" value="RNaseH-like_sf"/>
</dbReference>
<evidence type="ECO:0000313" key="2">
    <source>
        <dbReference type="EMBL" id="SEW01197.1"/>
    </source>
</evidence>
<dbReference type="AlphaFoldDB" id="A0A1I0NI68"/>
<feature type="domain" description="Piwi" evidence="1">
    <location>
        <begin position="436"/>
        <end position="730"/>
    </location>
</feature>
<reference evidence="2 3" key="1">
    <citation type="submission" date="2016-10" db="EMBL/GenBank/DDBJ databases">
        <authorList>
            <person name="de Groot N.N."/>
        </authorList>
    </citation>
    <scope>NUCLEOTIDE SEQUENCE [LARGE SCALE GENOMIC DNA]</scope>
    <source>
        <strain evidence="2 3">CGMCC 1.5337</strain>
    </source>
</reference>
<dbReference type="InterPro" id="IPR036397">
    <property type="entry name" value="RNaseH_sf"/>
</dbReference>
<dbReference type="GO" id="GO:0003676">
    <property type="term" value="F:nucleic acid binding"/>
    <property type="evidence" value="ECO:0007669"/>
    <property type="project" value="InterPro"/>
</dbReference>
<dbReference type="Gene3D" id="3.30.420.10">
    <property type="entry name" value="Ribonuclease H-like superfamily/Ribonuclease H"/>
    <property type="match status" value="1"/>
</dbReference>
<dbReference type="Pfam" id="PF02171">
    <property type="entry name" value="Piwi"/>
    <property type="match status" value="1"/>
</dbReference>